<reference evidence="10" key="2">
    <citation type="journal article" date="2021" name="PeerJ">
        <title>Extensive microbial diversity within the chicken gut microbiome revealed by metagenomics and culture.</title>
        <authorList>
            <person name="Gilroy R."/>
            <person name="Ravi A."/>
            <person name="Getino M."/>
            <person name="Pursley I."/>
            <person name="Horton D.L."/>
            <person name="Alikhan N.F."/>
            <person name="Baker D."/>
            <person name="Gharbi K."/>
            <person name="Hall N."/>
            <person name="Watson M."/>
            <person name="Adriaenssens E.M."/>
            <person name="Foster-Nyarko E."/>
            <person name="Jarju S."/>
            <person name="Secka A."/>
            <person name="Antonio M."/>
            <person name="Oren A."/>
            <person name="Chaudhuri R.R."/>
            <person name="La Ragione R."/>
            <person name="Hildebrand F."/>
            <person name="Pallen M.J."/>
        </authorList>
    </citation>
    <scope>NUCLEOTIDE SEQUENCE</scope>
    <source>
        <strain evidence="10">C6-149</strain>
    </source>
</reference>
<sequence length="348" mass="39510">MEYDKTSFGTTKQGENVEQVILTNDHNVKVKILTYGALWQSFEVPTDNNEMTNLLVSYDNLRDYEDSGFYLCKTVGRVAGRIGHATYSIDGNEYHSDDNENGNTLHGGPKGLSDRVWKVSEFNQRCNSVSVTLTVEVNSSEDHFLGDMQIDVTYTLDNNDAVTWKITGLSDQKTLFNPTLHTYFNLTDQKTLSSQELWINGNHRLELDSSKIPTGKLLETDNTPYDFYESHNIIDNLHHLDSISGIEEYDDAFYVNGNNDDPIATVSDPMTNRAIDIYSNRNALIVFTADVINYQDDSKTKIDDYTGLALEAQWLPDAIHNDGFGDIVLPADVKQTYEIKYQYHKLHE</sequence>
<feature type="active site" description="Proton acceptor" evidence="6">
    <location>
        <position position="311"/>
    </location>
</feature>
<keyword evidence="3 5" id="KW-0413">Isomerase</keyword>
<evidence type="ECO:0000256" key="5">
    <source>
        <dbReference type="PIRNR" id="PIRNR005096"/>
    </source>
</evidence>
<dbReference type="EMBL" id="JADIMP010000013">
    <property type="protein sequence ID" value="MBO8440955.1"/>
    <property type="molecule type" value="Genomic_DNA"/>
</dbReference>
<protein>
    <recommendedName>
        <fullName evidence="5">Maltose epimerase</fullName>
        <ecNumber evidence="5">5.1.3.21</ecNumber>
    </recommendedName>
</protein>
<proteinExistence type="inferred from homology"/>
<evidence type="ECO:0000256" key="1">
    <source>
        <dbReference type="ARBA" id="ARBA00005028"/>
    </source>
</evidence>
<dbReference type="InterPro" id="IPR014718">
    <property type="entry name" value="GH-type_carb-bd"/>
</dbReference>
<feature type="active site" description="Proton donor" evidence="6">
    <location>
        <position position="181"/>
    </location>
</feature>
<dbReference type="GO" id="GO:0006006">
    <property type="term" value="P:glucose metabolic process"/>
    <property type="evidence" value="ECO:0007669"/>
    <property type="project" value="TreeGrafter"/>
</dbReference>
<gene>
    <name evidence="10" type="ORF">IAA89_00675</name>
</gene>
<feature type="binding site" evidence="7">
    <location>
        <position position="250"/>
    </location>
    <ligand>
        <name>beta-D-galactose</name>
        <dbReference type="ChEBI" id="CHEBI:27667"/>
    </ligand>
</feature>
<evidence type="ECO:0000313" key="10">
    <source>
        <dbReference type="EMBL" id="MBO8440955.1"/>
    </source>
</evidence>
<dbReference type="AlphaFoldDB" id="A0A9D9H4P0"/>
<dbReference type="CDD" id="cd09019">
    <property type="entry name" value="galactose_mutarotase_like"/>
    <property type="match status" value="1"/>
</dbReference>
<comment type="similarity">
    <text evidence="2 5">Belongs to the aldose epimerase family.</text>
</comment>
<evidence type="ECO:0000256" key="3">
    <source>
        <dbReference type="ARBA" id="ARBA00023235"/>
    </source>
</evidence>
<comment type="caution">
    <text evidence="10">The sequence shown here is derived from an EMBL/GenBank/DDBJ whole genome shotgun (WGS) entry which is preliminary data.</text>
</comment>
<evidence type="ECO:0000256" key="7">
    <source>
        <dbReference type="PIRSR" id="PIRSR005096-2"/>
    </source>
</evidence>
<evidence type="ECO:0000256" key="8">
    <source>
        <dbReference type="PIRSR" id="PIRSR005096-3"/>
    </source>
</evidence>
<evidence type="ECO:0000256" key="9">
    <source>
        <dbReference type="SAM" id="MobiDB-lite"/>
    </source>
</evidence>
<dbReference type="GO" id="GO:0030246">
    <property type="term" value="F:carbohydrate binding"/>
    <property type="evidence" value="ECO:0007669"/>
    <property type="project" value="InterPro"/>
</dbReference>
<comment type="function">
    <text evidence="5">Catalyzes the interconversion of alpha and beta anomers of maltose.</text>
</comment>
<dbReference type="InterPro" id="IPR015443">
    <property type="entry name" value="Aldose_1-epimerase"/>
</dbReference>
<feature type="binding site" evidence="8">
    <location>
        <begin position="181"/>
        <end position="183"/>
    </location>
    <ligand>
        <name>beta-D-galactose</name>
        <dbReference type="ChEBI" id="CHEBI:27667"/>
    </ligand>
</feature>
<reference evidence="10" key="1">
    <citation type="submission" date="2020-10" db="EMBL/GenBank/DDBJ databases">
        <authorList>
            <person name="Gilroy R."/>
        </authorList>
    </citation>
    <scope>NUCLEOTIDE SEQUENCE</scope>
    <source>
        <strain evidence="10">C6-149</strain>
    </source>
</reference>
<evidence type="ECO:0000256" key="6">
    <source>
        <dbReference type="PIRSR" id="PIRSR005096-1"/>
    </source>
</evidence>
<dbReference type="Gene3D" id="2.70.98.10">
    <property type="match status" value="1"/>
</dbReference>
<evidence type="ECO:0000313" key="11">
    <source>
        <dbReference type="Proteomes" id="UP000823614"/>
    </source>
</evidence>
<dbReference type="PIRSF" id="PIRSF005096">
    <property type="entry name" value="GALM"/>
    <property type="match status" value="1"/>
</dbReference>
<dbReference type="GO" id="GO:0050558">
    <property type="term" value="F:maltose epimerase activity"/>
    <property type="evidence" value="ECO:0007669"/>
    <property type="project" value="UniProtKB-EC"/>
</dbReference>
<dbReference type="PANTHER" id="PTHR10091:SF0">
    <property type="entry name" value="GALACTOSE MUTAROTASE"/>
    <property type="match status" value="1"/>
</dbReference>
<evidence type="ECO:0000256" key="2">
    <source>
        <dbReference type="ARBA" id="ARBA00006206"/>
    </source>
</evidence>
<dbReference type="GO" id="GO:0004034">
    <property type="term" value="F:aldose 1-epimerase activity"/>
    <property type="evidence" value="ECO:0007669"/>
    <property type="project" value="TreeGrafter"/>
</dbReference>
<keyword evidence="4 5" id="KW-0119">Carbohydrate metabolism</keyword>
<dbReference type="Proteomes" id="UP000823614">
    <property type="component" value="Unassembled WGS sequence"/>
</dbReference>
<comment type="pathway">
    <text evidence="1 5">Carbohydrate metabolism; hexose metabolism.</text>
</comment>
<dbReference type="SUPFAM" id="SSF74650">
    <property type="entry name" value="Galactose mutarotase-like"/>
    <property type="match status" value="1"/>
</dbReference>
<dbReference type="InterPro" id="IPR011013">
    <property type="entry name" value="Gal_mutarotase_sf_dom"/>
</dbReference>
<feature type="region of interest" description="Disordered" evidence="9">
    <location>
        <begin position="91"/>
        <end position="110"/>
    </location>
</feature>
<comment type="catalytic activity">
    <reaction evidence="5">
        <text>alpha-maltose = beta-maltose</text>
        <dbReference type="Rhea" id="RHEA:21228"/>
        <dbReference type="ChEBI" id="CHEBI:18147"/>
        <dbReference type="ChEBI" id="CHEBI:18167"/>
        <dbReference type="EC" id="5.1.3.21"/>
    </reaction>
</comment>
<accession>A0A9D9H4P0</accession>
<dbReference type="InterPro" id="IPR047215">
    <property type="entry name" value="Galactose_mutarotase-like"/>
</dbReference>
<dbReference type="PANTHER" id="PTHR10091">
    <property type="entry name" value="ALDOSE-1-EPIMERASE"/>
    <property type="match status" value="1"/>
</dbReference>
<organism evidence="10 11">
    <name type="scientific">Candidatus Gallilactobacillus intestinavium</name>
    <dbReference type="NCBI Taxonomy" id="2840838"/>
    <lineage>
        <taxon>Bacteria</taxon>
        <taxon>Bacillati</taxon>
        <taxon>Bacillota</taxon>
        <taxon>Bacilli</taxon>
        <taxon>Lactobacillales</taxon>
        <taxon>Lactobacillaceae</taxon>
        <taxon>Lactobacillaceae incertae sedis</taxon>
        <taxon>Candidatus Gallilactobacillus</taxon>
    </lineage>
</organism>
<dbReference type="EC" id="5.1.3.21" evidence="5"/>
<dbReference type="GO" id="GO:0005737">
    <property type="term" value="C:cytoplasm"/>
    <property type="evidence" value="ECO:0007669"/>
    <property type="project" value="TreeGrafter"/>
</dbReference>
<dbReference type="GO" id="GO:0033499">
    <property type="term" value="P:galactose catabolic process via UDP-galactose, Leloir pathway"/>
    <property type="evidence" value="ECO:0007669"/>
    <property type="project" value="TreeGrafter"/>
</dbReference>
<dbReference type="InterPro" id="IPR008183">
    <property type="entry name" value="Aldose_1/G6P_1-epimerase"/>
</dbReference>
<evidence type="ECO:0000256" key="4">
    <source>
        <dbReference type="ARBA" id="ARBA00023277"/>
    </source>
</evidence>
<dbReference type="Pfam" id="PF01263">
    <property type="entry name" value="Aldose_epim"/>
    <property type="match status" value="1"/>
</dbReference>
<name>A0A9D9H4P0_9LACO</name>